<dbReference type="SUPFAM" id="SSF53850">
    <property type="entry name" value="Periplasmic binding protein-like II"/>
    <property type="match status" value="1"/>
</dbReference>
<reference evidence="4" key="1">
    <citation type="submission" date="2018-12" db="EMBL/GenBank/DDBJ databases">
        <title>Bacillus chawlae sp. nov., Bacillus glennii sp. nov., and Bacillus saganii sp. nov. Isolated from the Vehicle Assembly Building at Kennedy Space Center where the Viking Spacecraft were Assembled.</title>
        <authorList>
            <person name="Seuylemezian A."/>
            <person name="Vaishampayan P."/>
        </authorList>
    </citation>
    <scope>NUCLEOTIDE SEQUENCE [LARGE SCALE GENOMIC DNA]</scope>
    <source>
        <strain evidence="4">DSM 13966</strain>
    </source>
</reference>
<dbReference type="AlphaFoldDB" id="A0A3R9F3G7"/>
<sequence>MKRKKRLSFVILMVLLCLVISGCSSNANGESAKKSKADFPNKPVTIIVNTNPGSSVDVMARKVASIGEKYLGQPIVVENKPGGDGAVAMGYVLNQKNDGYTLWAGTKTLVGALNTTLSHYKVDSFQPVIRIQDDPFALGVSKDSPFNNLDDLIMFAKENPGKVKIGGFGSTSAHTFAAYEFMDKASIEMTWIPFDAGSDGITNVMGGHIDVAHSNPSTMKQFVESGDIKILSVASEERLTDFPDVGTYKEQGIDFVDSQWRGLFVKGGTPNDIVNVLHDALKKTMEDPEFIEYMKTSNQYDGYMNPEEFQNSIQKEYEATKAIVEKNGIGK</sequence>
<dbReference type="CDD" id="cd07012">
    <property type="entry name" value="PBP2_Bug_TTT"/>
    <property type="match status" value="1"/>
</dbReference>
<feature type="signal peptide" evidence="2">
    <location>
        <begin position="1"/>
        <end position="27"/>
    </location>
</feature>
<dbReference type="OrthoDB" id="8881899at2"/>
<comment type="similarity">
    <text evidence="1">Belongs to the UPF0065 (bug) family.</text>
</comment>
<evidence type="ECO:0000313" key="3">
    <source>
        <dbReference type="EMBL" id="RSD29032.1"/>
    </source>
</evidence>
<evidence type="ECO:0000313" key="4">
    <source>
        <dbReference type="Proteomes" id="UP000279911"/>
    </source>
</evidence>
<dbReference type="Pfam" id="PF03401">
    <property type="entry name" value="TctC"/>
    <property type="match status" value="1"/>
</dbReference>
<dbReference type="Proteomes" id="UP000279911">
    <property type="component" value="Unassembled WGS sequence"/>
</dbReference>
<gene>
    <name evidence="3" type="ORF">EJA10_02680</name>
</gene>
<name>A0A3R9F3G7_9BACI</name>
<dbReference type="EMBL" id="RSFW01000003">
    <property type="protein sequence ID" value="RSD29032.1"/>
    <property type="molecule type" value="Genomic_DNA"/>
</dbReference>
<keyword evidence="2" id="KW-0732">Signal</keyword>
<dbReference type="Gene3D" id="3.40.190.150">
    <property type="entry name" value="Bordetella uptake gene, domain 1"/>
    <property type="match status" value="1"/>
</dbReference>
<accession>A0A3R9F3G7</accession>
<dbReference type="PIRSF" id="PIRSF017082">
    <property type="entry name" value="YflP"/>
    <property type="match status" value="1"/>
</dbReference>
<dbReference type="PANTHER" id="PTHR42928:SF5">
    <property type="entry name" value="BLR1237 PROTEIN"/>
    <property type="match status" value="1"/>
</dbReference>
<dbReference type="Gene3D" id="3.40.190.10">
    <property type="entry name" value="Periplasmic binding protein-like II"/>
    <property type="match status" value="1"/>
</dbReference>
<dbReference type="RefSeq" id="WP_125478465.1">
    <property type="nucleotide sequence ID" value="NZ_RSFW01000003.1"/>
</dbReference>
<dbReference type="PANTHER" id="PTHR42928">
    <property type="entry name" value="TRICARBOXYLATE-BINDING PROTEIN"/>
    <property type="match status" value="1"/>
</dbReference>
<dbReference type="InterPro" id="IPR005064">
    <property type="entry name" value="BUG"/>
</dbReference>
<evidence type="ECO:0000256" key="2">
    <source>
        <dbReference type="SAM" id="SignalP"/>
    </source>
</evidence>
<feature type="chain" id="PRO_5038568251" evidence="2">
    <location>
        <begin position="28"/>
        <end position="331"/>
    </location>
</feature>
<organism evidence="3 4">
    <name type="scientific">Mesobacillus subterraneus</name>
    <dbReference type="NCBI Taxonomy" id="285983"/>
    <lineage>
        <taxon>Bacteria</taxon>
        <taxon>Bacillati</taxon>
        <taxon>Bacillota</taxon>
        <taxon>Bacilli</taxon>
        <taxon>Bacillales</taxon>
        <taxon>Bacillaceae</taxon>
        <taxon>Mesobacillus</taxon>
    </lineage>
</organism>
<proteinExistence type="inferred from homology"/>
<evidence type="ECO:0000256" key="1">
    <source>
        <dbReference type="ARBA" id="ARBA00006987"/>
    </source>
</evidence>
<comment type="caution">
    <text evidence="3">The sequence shown here is derived from an EMBL/GenBank/DDBJ whole genome shotgun (WGS) entry which is preliminary data.</text>
</comment>
<dbReference type="PROSITE" id="PS51257">
    <property type="entry name" value="PROKAR_LIPOPROTEIN"/>
    <property type="match status" value="1"/>
</dbReference>
<protein>
    <submittedName>
        <fullName evidence="3">Tripartite tricarboxylate transporter substrate binding protein</fullName>
    </submittedName>
</protein>
<dbReference type="InterPro" id="IPR042100">
    <property type="entry name" value="Bug_dom1"/>
</dbReference>